<sequence length="238" mass="28181">MRLNLKIALKLRKEIEEAVKVLMVDCGEQNDELLLLKDQVNDIKEVHVIFDKYKKPSIKDFEHDLRGKEDSQYDVLRRDNNRPADFRKLLRSTNFKEKFVEFQIEDWTRDEFIILMEEKSIKPNYDQCYTYEIHCTDSDIPIIMLANVEYLKNQIQMIIDLSTSKKKLCRVYSLKTKNDIDKGKNELFAKGYKSRNDNEEVLKKSDVTNEQSKEEGDEDDTDAVDEDDEDFSDEPDED</sequence>
<feature type="compositionally biased region" description="Basic and acidic residues" evidence="1">
    <location>
        <begin position="199"/>
        <end position="214"/>
    </location>
</feature>
<protein>
    <submittedName>
        <fullName evidence="2">Uncharacterized protein</fullName>
    </submittedName>
</protein>
<proteinExistence type="predicted"/>
<organism evidence="2 3">
    <name type="scientific">Psylliodes chrysocephalus</name>
    <dbReference type="NCBI Taxonomy" id="3402493"/>
    <lineage>
        <taxon>Eukaryota</taxon>
        <taxon>Metazoa</taxon>
        <taxon>Ecdysozoa</taxon>
        <taxon>Arthropoda</taxon>
        <taxon>Hexapoda</taxon>
        <taxon>Insecta</taxon>
        <taxon>Pterygota</taxon>
        <taxon>Neoptera</taxon>
        <taxon>Endopterygota</taxon>
        <taxon>Coleoptera</taxon>
        <taxon>Polyphaga</taxon>
        <taxon>Cucujiformia</taxon>
        <taxon>Chrysomeloidea</taxon>
        <taxon>Chrysomelidae</taxon>
        <taxon>Galerucinae</taxon>
        <taxon>Alticini</taxon>
        <taxon>Psylliodes</taxon>
    </lineage>
</organism>
<dbReference type="EMBL" id="OV651813">
    <property type="protein sequence ID" value="CAH1099697.1"/>
    <property type="molecule type" value="Genomic_DNA"/>
</dbReference>
<dbReference type="Proteomes" id="UP001153636">
    <property type="component" value="Chromosome 1"/>
</dbReference>
<accession>A0A9P0G7K9</accession>
<feature type="region of interest" description="Disordered" evidence="1">
    <location>
        <begin position="199"/>
        <end position="238"/>
    </location>
</feature>
<keyword evidence="3" id="KW-1185">Reference proteome</keyword>
<reference evidence="2" key="1">
    <citation type="submission" date="2022-01" db="EMBL/GenBank/DDBJ databases">
        <authorList>
            <person name="King R."/>
        </authorList>
    </citation>
    <scope>NUCLEOTIDE SEQUENCE</scope>
</reference>
<gene>
    <name evidence="2" type="ORF">PSYICH_LOCUS1144</name>
</gene>
<evidence type="ECO:0000256" key="1">
    <source>
        <dbReference type="SAM" id="MobiDB-lite"/>
    </source>
</evidence>
<dbReference type="AlphaFoldDB" id="A0A9P0G7K9"/>
<evidence type="ECO:0000313" key="2">
    <source>
        <dbReference type="EMBL" id="CAH1099697.1"/>
    </source>
</evidence>
<feature type="compositionally biased region" description="Acidic residues" evidence="1">
    <location>
        <begin position="215"/>
        <end position="238"/>
    </location>
</feature>
<name>A0A9P0G7K9_9CUCU</name>
<evidence type="ECO:0000313" key="3">
    <source>
        <dbReference type="Proteomes" id="UP001153636"/>
    </source>
</evidence>